<comment type="similarity">
    <text evidence="3">Belongs to the DNA2/NAM7 helicase family.</text>
</comment>
<evidence type="ECO:0000259" key="14">
    <source>
        <dbReference type="SMART" id="SM00382"/>
    </source>
</evidence>
<dbReference type="Proteomes" id="UP000290289">
    <property type="component" value="Chromosome 12"/>
</dbReference>
<evidence type="ECO:0000256" key="10">
    <source>
        <dbReference type="ARBA" id="ARBA00022840"/>
    </source>
</evidence>
<name>A0A498IIS1_MALDO</name>
<proteinExistence type="inferred from homology"/>
<dbReference type="FunFam" id="3.40.50.300:FF:000326">
    <property type="entry name" value="P-loop containing nucleoside triphosphate hydrolase"/>
    <property type="match status" value="1"/>
</dbReference>
<dbReference type="EC" id="3.6.4.12" evidence="4"/>
<dbReference type="GO" id="GO:0016787">
    <property type="term" value="F:hydrolase activity"/>
    <property type="evidence" value="ECO:0007669"/>
    <property type="project" value="UniProtKB-KW"/>
</dbReference>
<evidence type="ECO:0000256" key="12">
    <source>
        <dbReference type="ARBA" id="ARBA00048432"/>
    </source>
</evidence>
<keyword evidence="9" id="KW-0347">Helicase</keyword>
<feature type="domain" description="AAA+ ATPase" evidence="14">
    <location>
        <begin position="211"/>
        <end position="429"/>
    </location>
</feature>
<feature type="domain" description="Helicase ATP-binding" evidence="15">
    <location>
        <begin position="193"/>
        <end position="452"/>
    </location>
</feature>
<dbReference type="STRING" id="3750.A0A498IIS1"/>
<evidence type="ECO:0000256" key="2">
    <source>
        <dbReference type="ARBA" id="ARBA00004496"/>
    </source>
</evidence>
<dbReference type="InterPro" id="IPR014001">
    <property type="entry name" value="Helicase_ATP-bd"/>
</dbReference>
<dbReference type="GO" id="GO:0003677">
    <property type="term" value="F:DNA binding"/>
    <property type="evidence" value="ECO:0007669"/>
    <property type="project" value="InterPro"/>
</dbReference>
<gene>
    <name evidence="16" type="ORF">DVH24_005047</name>
</gene>
<organism evidence="16 17">
    <name type="scientific">Malus domestica</name>
    <name type="common">Apple</name>
    <name type="synonym">Pyrus malus</name>
    <dbReference type="NCBI Taxonomy" id="3750"/>
    <lineage>
        <taxon>Eukaryota</taxon>
        <taxon>Viridiplantae</taxon>
        <taxon>Streptophyta</taxon>
        <taxon>Embryophyta</taxon>
        <taxon>Tracheophyta</taxon>
        <taxon>Spermatophyta</taxon>
        <taxon>Magnoliopsida</taxon>
        <taxon>eudicotyledons</taxon>
        <taxon>Gunneridae</taxon>
        <taxon>Pentapetalae</taxon>
        <taxon>rosids</taxon>
        <taxon>fabids</taxon>
        <taxon>Rosales</taxon>
        <taxon>Rosaceae</taxon>
        <taxon>Amygdaloideae</taxon>
        <taxon>Maleae</taxon>
        <taxon>Malus</taxon>
    </lineage>
</organism>
<dbReference type="GO" id="GO:0005524">
    <property type="term" value="F:ATP binding"/>
    <property type="evidence" value="ECO:0007669"/>
    <property type="project" value="UniProtKB-KW"/>
</dbReference>
<feature type="coiled-coil region" evidence="13">
    <location>
        <begin position="298"/>
        <end position="334"/>
    </location>
</feature>
<keyword evidence="10" id="KW-0067">ATP-binding</keyword>
<dbReference type="Gene3D" id="2.40.30.270">
    <property type="match status" value="1"/>
</dbReference>
<dbReference type="GO" id="GO:0005694">
    <property type="term" value="C:chromosome"/>
    <property type="evidence" value="ECO:0007669"/>
    <property type="project" value="UniProtKB-ARBA"/>
</dbReference>
<evidence type="ECO:0000313" key="16">
    <source>
        <dbReference type="EMBL" id="RXH81133.1"/>
    </source>
</evidence>
<dbReference type="SMART" id="SM00487">
    <property type="entry name" value="DEXDc"/>
    <property type="match status" value="1"/>
</dbReference>
<dbReference type="InterPro" id="IPR004483">
    <property type="entry name" value="SMUBP-2/Hcs1-like"/>
</dbReference>
<comment type="catalytic activity">
    <reaction evidence="12">
        <text>ATP + H2O = ADP + phosphate + H(+)</text>
        <dbReference type="Rhea" id="RHEA:13065"/>
        <dbReference type="ChEBI" id="CHEBI:15377"/>
        <dbReference type="ChEBI" id="CHEBI:15378"/>
        <dbReference type="ChEBI" id="CHEBI:30616"/>
        <dbReference type="ChEBI" id="CHEBI:43474"/>
        <dbReference type="ChEBI" id="CHEBI:456216"/>
        <dbReference type="EC" id="3.6.4.12"/>
    </reaction>
    <physiologicalReaction direction="left-to-right" evidence="12">
        <dbReference type="Rhea" id="RHEA:13066"/>
    </physiologicalReaction>
</comment>
<evidence type="ECO:0000256" key="9">
    <source>
        <dbReference type="ARBA" id="ARBA00022806"/>
    </source>
</evidence>
<dbReference type="NCBIfam" id="TIGR00376">
    <property type="entry name" value="IGHMBP2 family helicase"/>
    <property type="match status" value="1"/>
</dbReference>
<dbReference type="EMBL" id="RDQH01000338">
    <property type="protein sequence ID" value="RXH81133.1"/>
    <property type="molecule type" value="Genomic_DNA"/>
</dbReference>
<keyword evidence="11" id="KW-0539">Nucleus</keyword>
<dbReference type="PANTHER" id="PTHR43788:SF8">
    <property type="entry name" value="DNA-BINDING PROTEIN SMUBP-2"/>
    <property type="match status" value="1"/>
</dbReference>
<evidence type="ECO:0000256" key="1">
    <source>
        <dbReference type="ARBA" id="ARBA00004123"/>
    </source>
</evidence>
<keyword evidence="6" id="KW-0507">mRNA processing</keyword>
<dbReference type="FunFam" id="2.40.30.270:FF:000004">
    <property type="entry name" value="DNA-binding protein SMUBP-2"/>
    <property type="match status" value="1"/>
</dbReference>
<dbReference type="CDD" id="cd18808">
    <property type="entry name" value="SF1_C_Upf1"/>
    <property type="match status" value="1"/>
</dbReference>
<dbReference type="CDD" id="cd18044">
    <property type="entry name" value="DEXXQc_SMUBP2"/>
    <property type="match status" value="1"/>
</dbReference>
<evidence type="ECO:0000259" key="15">
    <source>
        <dbReference type="SMART" id="SM00487"/>
    </source>
</evidence>
<keyword evidence="17" id="KW-1185">Reference proteome</keyword>
<dbReference type="Gene3D" id="3.40.50.300">
    <property type="entry name" value="P-loop containing nucleotide triphosphate hydrolases"/>
    <property type="match status" value="2"/>
</dbReference>
<dbReference type="AlphaFoldDB" id="A0A498IIS1"/>
<dbReference type="InterPro" id="IPR050534">
    <property type="entry name" value="Coronavir_polyprotein_1ab"/>
</dbReference>
<keyword evidence="7" id="KW-0547">Nucleotide-binding</keyword>
<dbReference type="InterPro" id="IPR041677">
    <property type="entry name" value="DNA2/NAM7_AAA_11"/>
</dbReference>
<protein>
    <recommendedName>
        <fullName evidence="4">DNA helicase</fullName>
        <ecNumber evidence="4">3.6.4.12</ecNumber>
    </recommendedName>
</protein>
<dbReference type="Pfam" id="PF21138">
    <property type="entry name" value="SMUBP-2_HCS1_1B"/>
    <property type="match status" value="1"/>
</dbReference>
<evidence type="ECO:0000256" key="13">
    <source>
        <dbReference type="SAM" id="Coils"/>
    </source>
</evidence>
<dbReference type="GO" id="GO:0043139">
    <property type="term" value="F:5'-3' DNA helicase activity"/>
    <property type="evidence" value="ECO:0007669"/>
    <property type="project" value="TreeGrafter"/>
</dbReference>
<dbReference type="Pfam" id="PF13087">
    <property type="entry name" value="AAA_12"/>
    <property type="match status" value="1"/>
</dbReference>
<evidence type="ECO:0000256" key="3">
    <source>
        <dbReference type="ARBA" id="ARBA00007913"/>
    </source>
</evidence>
<dbReference type="SMART" id="SM00382">
    <property type="entry name" value="AAA"/>
    <property type="match status" value="1"/>
</dbReference>
<dbReference type="GO" id="GO:0005737">
    <property type="term" value="C:cytoplasm"/>
    <property type="evidence" value="ECO:0007669"/>
    <property type="project" value="UniProtKB-SubCell"/>
</dbReference>
<dbReference type="InterPro" id="IPR027417">
    <property type="entry name" value="P-loop_NTPase"/>
</dbReference>
<evidence type="ECO:0000256" key="6">
    <source>
        <dbReference type="ARBA" id="ARBA00022728"/>
    </source>
</evidence>
<dbReference type="InterPro" id="IPR047187">
    <property type="entry name" value="SF1_C_Upf1"/>
</dbReference>
<evidence type="ECO:0000313" key="17">
    <source>
        <dbReference type="Proteomes" id="UP000290289"/>
    </source>
</evidence>
<keyword evidence="8" id="KW-0378">Hydrolase</keyword>
<dbReference type="GO" id="GO:0005681">
    <property type="term" value="C:spliceosomal complex"/>
    <property type="evidence" value="ECO:0007669"/>
    <property type="project" value="UniProtKB-KW"/>
</dbReference>
<reference evidence="16 17" key="1">
    <citation type="submission" date="2018-10" db="EMBL/GenBank/DDBJ databases">
        <title>A high-quality apple genome assembly.</title>
        <authorList>
            <person name="Hu J."/>
        </authorList>
    </citation>
    <scope>NUCLEOTIDE SEQUENCE [LARGE SCALE GENOMIC DNA]</scope>
    <source>
        <strain evidence="17">cv. HFTH1</strain>
        <tissue evidence="16">Young leaf</tissue>
    </source>
</reference>
<dbReference type="InterPro" id="IPR003593">
    <property type="entry name" value="AAA+_ATPase"/>
</dbReference>
<accession>A0A498IIS1</accession>
<keyword evidence="6" id="KW-0508">mRNA splicing</keyword>
<dbReference type="InterPro" id="IPR048761">
    <property type="entry name" value="SMUBP-2_HCS1_1B"/>
</dbReference>
<comment type="subcellular location">
    <subcellularLocation>
        <location evidence="2">Cytoplasm</location>
    </subcellularLocation>
    <subcellularLocation>
        <location evidence="1">Nucleus</location>
    </subcellularLocation>
</comment>
<comment type="caution">
    <text evidence="16">The sequence shown here is derived from an EMBL/GenBank/DDBJ whole genome shotgun (WGS) entry which is preliminary data.</text>
</comment>
<keyword evidence="5" id="KW-0963">Cytoplasm</keyword>
<dbReference type="Pfam" id="PF13086">
    <property type="entry name" value="AAA_11"/>
    <property type="match status" value="1"/>
</dbReference>
<dbReference type="PANTHER" id="PTHR43788">
    <property type="entry name" value="DNA2/NAM7 HELICASE FAMILY MEMBER"/>
    <property type="match status" value="1"/>
</dbReference>
<dbReference type="InterPro" id="IPR041679">
    <property type="entry name" value="DNA2/NAM7-like_C"/>
</dbReference>
<dbReference type="GO" id="GO:0003723">
    <property type="term" value="F:RNA binding"/>
    <property type="evidence" value="ECO:0007669"/>
    <property type="project" value="InterPro"/>
</dbReference>
<evidence type="ECO:0000256" key="7">
    <source>
        <dbReference type="ARBA" id="ARBA00022741"/>
    </source>
</evidence>
<keyword evidence="13" id="KW-0175">Coiled coil</keyword>
<evidence type="ECO:0000256" key="5">
    <source>
        <dbReference type="ARBA" id="ARBA00022490"/>
    </source>
</evidence>
<dbReference type="SUPFAM" id="SSF52540">
    <property type="entry name" value="P-loop containing nucleoside triphosphate hydrolases"/>
    <property type="match status" value="1"/>
</dbReference>
<evidence type="ECO:0000256" key="4">
    <source>
        <dbReference type="ARBA" id="ARBA00012551"/>
    </source>
</evidence>
<sequence length="782" mass="86513">MEGWKTKQKSPALTLQQFISTTAPLIDLEKEAEISASITTGSFRNLDTAQKKGSTILNLKCVDAQTGLMGKSLLEFQSTKADVLPPHKFSTHDVVVLKPNKADLGAPALGQGVVYRLKDSSITIAFDDVPEDGLNSPLRLEKLGNEVTYRRMKDAMIQLSKGVQKGPASDLIPVLFGERTPTVSKKDVTFTPFNKNLDHSQRDAISKALSSKDVFLLHGPPGTGKTTTVVEIILQEVKRGSKILACAASNIAVDNIVERLARHKVKLVRLGHPARLLPQVLDSALDAQVLRGDNSSLANDIRKEMKALNGKLLRTKDKNTRREIQKELRTLSREERKRQQLAVTDVIKNADVILTTLTGASSRKLDNTSFDLVIIDEAAQALEIACWMALLKGSRCILAGDHLQLPPTIQSAEAEKKGLGRTLFERLADIYGNEVMSMLTVQYRMHKRIMDWSSKELYNSKIKAHSSVAGHMLLDLEDVKTTSSTEPTLLLIDTAGCDMEEKKDEEESTLNEGEADVAIAHAKRLVQSGVQASDIGIITPYAAQVVLLRMLRSNDDKLKDLEISTVDGFQGREKEAIIISMVRSNSKKEVGFLKDHRRMNVAVTRARRQCCLVCDTETVSSDAFLKRLIEYFEEHGEYLSASEIGAGLKVRKVEKSFGAVESPGSIVIGHGSFLSRSKRAQPQPARFHHILGLFHHRSTILFALGLSFSHGFVFGNSQATFQWVTHHESALAFFSLNFGVPTKPEASELPKDFVLGRDVNIHLRMTPLDDVGCYRAYIYNIT</sequence>
<evidence type="ECO:0000256" key="11">
    <source>
        <dbReference type="ARBA" id="ARBA00023242"/>
    </source>
</evidence>
<keyword evidence="6" id="KW-0747">Spliceosome</keyword>
<evidence type="ECO:0000256" key="8">
    <source>
        <dbReference type="ARBA" id="ARBA00022801"/>
    </source>
</evidence>